<reference evidence="2 3" key="1">
    <citation type="submission" date="2016-02" db="EMBL/GenBank/DDBJ databases">
        <authorList>
            <person name="Wen L."/>
            <person name="He K."/>
            <person name="Yang H."/>
        </authorList>
    </citation>
    <scope>NUCLEOTIDE SEQUENCE [LARGE SCALE GENOMIC DNA]</scope>
    <source>
        <strain evidence="2">Trichococcus palustris</strain>
    </source>
</reference>
<evidence type="ECO:0000259" key="1">
    <source>
        <dbReference type="Pfam" id="PF04233"/>
    </source>
</evidence>
<evidence type="ECO:0000313" key="2">
    <source>
        <dbReference type="EMBL" id="CZQ83853.1"/>
    </source>
</evidence>
<dbReference type="OrthoDB" id="9765386at2"/>
<dbReference type="NCBIfam" id="TIGR01641">
    <property type="entry name" value="phageSPP1_gp7"/>
    <property type="match status" value="1"/>
</dbReference>
<dbReference type="EMBL" id="FJNE01000001">
    <property type="protein sequence ID" value="CZQ83853.1"/>
    <property type="molecule type" value="Genomic_DNA"/>
</dbReference>
<dbReference type="RefSeq" id="WP_087030852.1">
    <property type="nucleotide sequence ID" value="NZ_FJNE01000001.1"/>
</dbReference>
<proteinExistence type="predicted"/>
<name>A0A143Y7L7_9LACT</name>
<dbReference type="AlphaFoldDB" id="A0A143Y7L7"/>
<evidence type="ECO:0000313" key="3">
    <source>
        <dbReference type="Proteomes" id="UP000242754"/>
    </source>
</evidence>
<protein>
    <recommendedName>
        <fullName evidence="1">Phage head morphogenesis domain-containing protein</fullName>
    </recommendedName>
</protein>
<dbReference type="InterPro" id="IPR006528">
    <property type="entry name" value="Phage_head_morphogenesis_dom"/>
</dbReference>
<dbReference type="Pfam" id="PF04233">
    <property type="entry name" value="Phage_Mu_F"/>
    <property type="match status" value="1"/>
</dbReference>
<accession>A0A143Y7L7</accession>
<dbReference type="STRING" id="140314.SAMN04488076_103204"/>
<keyword evidence="3" id="KW-1185">Reference proteome</keyword>
<organism evidence="2 3">
    <name type="scientific">Trichococcus palustris</name>
    <dbReference type="NCBI Taxonomy" id="140314"/>
    <lineage>
        <taxon>Bacteria</taxon>
        <taxon>Bacillati</taxon>
        <taxon>Bacillota</taxon>
        <taxon>Bacilli</taxon>
        <taxon>Lactobacillales</taxon>
        <taxon>Carnobacteriaceae</taxon>
        <taxon>Trichococcus</taxon>
    </lineage>
</organism>
<dbReference type="Proteomes" id="UP000242754">
    <property type="component" value="Unassembled WGS sequence"/>
</dbReference>
<gene>
    <name evidence="2" type="ORF">Tpal_495</name>
</gene>
<sequence length="307" mass="35779">MATEEKVKSKDNKTYWLDRMTQLDAAQDKRNNAFDNKMRKEYHALEESISKDIASYYQKYGKDDVIEYRKLVISLTDSERNLLYKDYDEFMRRNPKYSHLMPVRESIYKLNRLEGLQLSTRMQMVELGAFEQEGLEQLLKEAYENGYLSTMKGLDSASSFFSVNNDAMAQTINEKWTNGANFSDRIWDTKEKLINTLNNEIRDGIIRGDSYQKMTQTLRHRAEVGAYESLRLVATESAFVTNQANKQAFMDVGIKRYEISAVLDKRTSQTCEHLDGQQFKFKDAKVGSNFPPFHPWCRSTIFGIEND</sequence>
<feature type="domain" description="Phage head morphogenesis" evidence="1">
    <location>
        <begin position="196"/>
        <end position="301"/>
    </location>
</feature>